<dbReference type="Pfam" id="PF00005">
    <property type="entry name" value="ABC_tran"/>
    <property type="match status" value="1"/>
</dbReference>
<accession>A0A9N7JKF0</accession>
<reference evidence="7" key="2">
    <citation type="submission" date="2022-06" db="EMBL/GenBank/DDBJ databases">
        <authorList>
            <person name="Holder M.E."/>
            <person name="Ajami N.J."/>
            <person name="Petrosino J.F."/>
        </authorList>
    </citation>
    <scope>NUCLEOTIDE SEQUENCE</scope>
    <source>
        <strain evidence="7">RMA 8861</strain>
    </source>
</reference>
<evidence type="ECO:0000313" key="8">
    <source>
        <dbReference type="Proteomes" id="UP000280586"/>
    </source>
</evidence>
<sequence length="221" mass="24945">MIELKNISKIYGEKESITKALDNINLKIHNGDFISIMGPSGCGKSTLLNILGCLDTQSKGEYIFKNNNISDKTEKQLAFIRNREFSFIFQNFSLIKELNVIQNIILPLEFSGKRKVDYKKINEYMDDLGILELKERKIYTLSGGQQQRVAIARALVQESNVILADEPTGALDQSNSIVITQILKMLNEKYNKTIILVTHDKNVASCANKIIEMRDGKILAS</sequence>
<organism evidence="6 8">
    <name type="scientific">Clostridium septicum</name>
    <dbReference type="NCBI Taxonomy" id="1504"/>
    <lineage>
        <taxon>Bacteria</taxon>
        <taxon>Bacillati</taxon>
        <taxon>Bacillota</taxon>
        <taxon>Clostridia</taxon>
        <taxon>Eubacteriales</taxon>
        <taxon>Clostridiaceae</taxon>
        <taxon>Clostridium</taxon>
    </lineage>
</organism>
<dbReference type="PANTHER" id="PTHR42798:SF7">
    <property type="entry name" value="ALPHA-D-RIBOSE 1-METHYLPHOSPHONATE 5-TRIPHOSPHATE SYNTHASE SUBUNIT PHNL"/>
    <property type="match status" value="1"/>
</dbReference>
<dbReference type="InterPro" id="IPR017911">
    <property type="entry name" value="MacB-like_ATP-bd"/>
</dbReference>
<dbReference type="EMBL" id="CP023671">
    <property type="protein sequence ID" value="AYE33665.1"/>
    <property type="molecule type" value="Genomic_DNA"/>
</dbReference>
<keyword evidence="2" id="KW-0813">Transport</keyword>
<dbReference type="GO" id="GO:0016887">
    <property type="term" value="F:ATP hydrolysis activity"/>
    <property type="evidence" value="ECO:0007669"/>
    <property type="project" value="InterPro"/>
</dbReference>
<comment type="similarity">
    <text evidence="1">Belongs to the ABC transporter superfamily.</text>
</comment>
<dbReference type="Proteomes" id="UP000280586">
    <property type="component" value="Chromosome"/>
</dbReference>
<dbReference type="Gene3D" id="3.40.50.300">
    <property type="entry name" value="P-loop containing nucleotide triphosphate hydrolases"/>
    <property type="match status" value="1"/>
</dbReference>
<evidence type="ECO:0000313" key="9">
    <source>
        <dbReference type="Proteomes" id="UP001055437"/>
    </source>
</evidence>
<dbReference type="EMBL" id="CP099799">
    <property type="protein sequence ID" value="USS00224.1"/>
    <property type="molecule type" value="Genomic_DNA"/>
</dbReference>
<evidence type="ECO:0000256" key="1">
    <source>
        <dbReference type="ARBA" id="ARBA00005417"/>
    </source>
</evidence>
<dbReference type="PANTHER" id="PTHR42798">
    <property type="entry name" value="LIPOPROTEIN-RELEASING SYSTEM ATP-BINDING PROTEIN LOLD"/>
    <property type="match status" value="1"/>
</dbReference>
<keyword evidence="4 6" id="KW-0067">ATP-binding</keyword>
<name>A0A9N7JKF0_CLOSE</name>
<evidence type="ECO:0000313" key="6">
    <source>
        <dbReference type="EMBL" id="AYE33665.1"/>
    </source>
</evidence>
<dbReference type="FunFam" id="3.40.50.300:FF:000032">
    <property type="entry name" value="Export ABC transporter ATP-binding protein"/>
    <property type="match status" value="1"/>
</dbReference>
<evidence type="ECO:0000259" key="5">
    <source>
        <dbReference type="PROSITE" id="PS50893"/>
    </source>
</evidence>
<evidence type="ECO:0000256" key="2">
    <source>
        <dbReference type="ARBA" id="ARBA00022448"/>
    </source>
</evidence>
<dbReference type="SMART" id="SM00382">
    <property type="entry name" value="AAA"/>
    <property type="match status" value="1"/>
</dbReference>
<dbReference type="CDD" id="cd03255">
    <property type="entry name" value="ABC_MJ0796_LolCDE_FtsE"/>
    <property type="match status" value="1"/>
</dbReference>
<dbReference type="KEGG" id="csep:CP523_03865"/>
<dbReference type="GeneID" id="303559820"/>
<evidence type="ECO:0000256" key="3">
    <source>
        <dbReference type="ARBA" id="ARBA00022741"/>
    </source>
</evidence>
<feature type="domain" description="ABC transporter" evidence="5">
    <location>
        <begin position="2"/>
        <end position="221"/>
    </location>
</feature>
<keyword evidence="3" id="KW-0547">Nucleotide-binding</keyword>
<dbReference type="PROSITE" id="PS50893">
    <property type="entry name" value="ABC_TRANSPORTER_2"/>
    <property type="match status" value="1"/>
</dbReference>
<dbReference type="SUPFAM" id="SSF52540">
    <property type="entry name" value="P-loop containing nucleoside triphosphate hydrolases"/>
    <property type="match status" value="1"/>
</dbReference>
<dbReference type="AlphaFoldDB" id="A0A9N7JKF0"/>
<dbReference type="PROSITE" id="PS00211">
    <property type="entry name" value="ABC_TRANSPORTER_1"/>
    <property type="match status" value="1"/>
</dbReference>
<dbReference type="InterPro" id="IPR003593">
    <property type="entry name" value="AAA+_ATPase"/>
</dbReference>
<keyword evidence="9" id="KW-1185">Reference proteome</keyword>
<proteinExistence type="inferred from homology"/>
<evidence type="ECO:0000313" key="7">
    <source>
        <dbReference type="EMBL" id="USS00224.1"/>
    </source>
</evidence>
<dbReference type="RefSeq" id="WP_066675501.1">
    <property type="nucleotide sequence ID" value="NZ_CABMIZ010000009.1"/>
</dbReference>
<dbReference type="Proteomes" id="UP001055437">
    <property type="component" value="Chromosome"/>
</dbReference>
<dbReference type="OrthoDB" id="9802264at2"/>
<dbReference type="GO" id="GO:0005524">
    <property type="term" value="F:ATP binding"/>
    <property type="evidence" value="ECO:0007669"/>
    <property type="project" value="UniProtKB-KW"/>
</dbReference>
<gene>
    <name evidence="6" type="ORF">CP523_03865</name>
    <name evidence="7" type="ORF">NH397_12105</name>
</gene>
<evidence type="ECO:0000256" key="4">
    <source>
        <dbReference type="ARBA" id="ARBA00022840"/>
    </source>
</evidence>
<dbReference type="InterPro" id="IPR027417">
    <property type="entry name" value="P-loop_NTPase"/>
</dbReference>
<protein>
    <submittedName>
        <fullName evidence="6">ABC transporter ATP-binding protein</fullName>
    </submittedName>
</protein>
<dbReference type="InterPro" id="IPR017871">
    <property type="entry name" value="ABC_transporter-like_CS"/>
</dbReference>
<reference evidence="6 8" key="1">
    <citation type="submission" date="2017-09" db="EMBL/GenBank/DDBJ databases">
        <authorList>
            <person name="Thomas P."/>
            <person name="Seyboldt C."/>
        </authorList>
    </citation>
    <scope>NUCLEOTIDE SEQUENCE [LARGE SCALE GENOMIC DNA]</scope>
    <source>
        <strain evidence="6 8">DSM 7534</strain>
    </source>
</reference>
<dbReference type="GO" id="GO:0022857">
    <property type="term" value="F:transmembrane transporter activity"/>
    <property type="evidence" value="ECO:0007669"/>
    <property type="project" value="UniProtKB-ARBA"/>
</dbReference>
<dbReference type="InterPro" id="IPR003439">
    <property type="entry name" value="ABC_transporter-like_ATP-bd"/>
</dbReference>
<dbReference type="GO" id="GO:0098796">
    <property type="term" value="C:membrane protein complex"/>
    <property type="evidence" value="ECO:0007669"/>
    <property type="project" value="UniProtKB-ARBA"/>
</dbReference>